<protein>
    <submittedName>
        <fullName evidence="1">Uncharacterized protein</fullName>
    </submittedName>
</protein>
<gene>
    <name evidence="1" type="ORF">ACCO45_004469</name>
</gene>
<evidence type="ECO:0000313" key="2">
    <source>
        <dbReference type="Proteomes" id="UP001638806"/>
    </source>
</evidence>
<comment type="caution">
    <text evidence="1">The sequence shown here is derived from an EMBL/GenBank/DDBJ whole genome shotgun (WGS) entry which is preliminary data.</text>
</comment>
<organism evidence="1 2">
    <name type="scientific">Purpureocillium lilacinum</name>
    <name type="common">Paecilomyces lilacinus</name>
    <dbReference type="NCBI Taxonomy" id="33203"/>
    <lineage>
        <taxon>Eukaryota</taxon>
        <taxon>Fungi</taxon>
        <taxon>Dikarya</taxon>
        <taxon>Ascomycota</taxon>
        <taxon>Pezizomycotina</taxon>
        <taxon>Sordariomycetes</taxon>
        <taxon>Hypocreomycetidae</taxon>
        <taxon>Hypocreales</taxon>
        <taxon>Ophiocordycipitaceae</taxon>
        <taxon>Purpureocillium</taxon>
    </lineage>
</organism>
<proteinExistence type="predicted"/>
<reference evidence="1" key="1">
    <citation type="submission" date="2024-12" db="EMBL/GenBank/DDBJ databases">
        <title>Comparative genomics and development of molecular markers within Purpureocillium lilacinum and among Purpureocillium species.</title>
        <authorList>
            <person name="Yeh Z.-Y."/>
            <person name="Ni N.-T."/>
            <person name="Lo P.-H."/>
            <person name="Mushyakhwo K."/>
            <person name="Lin C.-F."/>
            <person name="Nai Y.-S."/>
        </authorList>
    </citation>
    <scope>NUCLEOTIDE SEQUENCE</scope>
    <source>
        <strain evidence="1">NCHU-NPUST-175</strain>
    </source>
</reference>
<dbReference type="Proteomes" id="UP001638806">
    <property type="component" value="Unassembled WGS sequence"/>
</dbReference>
<evidence type="ECO:0000313" key="1">
    <source>
        <dbReference type="EMBL" id="KAL3962946.1"/>
    </source>
</evidence>
<accession>A0ACC4E3A1</accession>
<name>A0ACC4E3A1_PURLI</name>
<sequence length="90" mass="10383">MISKVQRRWVAEDVGDYKLSWEPDRQRFEVAAGRSNGKYAWIEAICETWIDWLVRHQEDALEIRPVYAFRQGLGPAGGEARPHLQLTGSL</sequence>
<keyword evidence="2" id="KW-1185">Reference proteome</keyword>
<dbReference type="EMBL" id="JBGNUJ010000003">
    <property type="protein sequence ID" value="KAL3962946.1"/>
    <property type="molecule type" value="Genomic_DNA"/>
</dbReference>